<feature type="compositionally biased region" description="Low complexity" evidence="11">
    <location>
        <begin position="299"/>
        <end position="308"/>
    </location>
</feature>
<evidence type="ECO:0000256" key="1">
    <source>
        <dbReference type="ARBA" id="ARBA00004123"/>
    </source>
</evidence>
<dbReference type="GO" id="GO:0005694">
    <property type="term" value="C:chromosome"/>
    <property type="evidence" value="ECO:0007669"/>
    <property type="project" value="UniProtKB-ARBA"/>
</dbReference>
<evidence type="ECO:0000313" key="14">
    <source>
        <dbReference type="EMBL" id="OBZ67066.1"/>
    </source>
</evidence>
<feature type="region of interest" description="Disordered" evidence="11">
    <location>
        <begin position="120"/>
        <end position="154"/>
    </location>
</feature>
<feature type="region of interest" description="Disordered" evidence="11">
    <location>
        <begin position="1242"/>
        <end position="1271"/>
    </location>
</feature>
<feature type="region of interest" description="Disordered" evidence="11">
    <location>
        <begin position="380"/>
        <end position="514"/>
    </location>
</feature>
<evidence type="ECO:0000313" key="15">
    <source>
        <dbReference type="Proteomes" id="UP000092993"/>
    </source>
</evidence>
<dbReference type="PROSITE" id="PS51194">
    <property type="entry name" value="HELICASE_CTER"/>
    <property type="match status" value="1"/>
</dbReference>
<dbReference type="Pfam" id="PF00271">
    <property type="entry name" value="Helicase_C"/>
    <property type="match status" value="1"/>
</dbReference>
<keyword evidence="8" id="KW-0156">Chromatin regulator</keyword>
<feature type="region of interest" description="Disordered" evidence="11">
    <location>
        <begin position="944"/>
        <end position="969"/>
    </location>
</feature>
<feature type="compositionally biased region" description="Basic and acidic residues" evidence="11">
    <location>
        <begin position="502"/>
        <end position="514"/>
    </location>
</feature>
<dbReference type="InterPro" id="IPR000330">
    <property type="entry name" value="SNF2_N"/>
</dbReference>
<proteinExistence type="inferred from homology"/>
<evidence type="ECO:0000256" key="11">
    <source>
        <dbReference type="SAM" id="MobiDB-lite"/>
    </source>
</evidence>
<sequence>MFGDCYLLAVTWSSIVVLTRSSSAFSRILGLIWGDARAQCMHKIREGSRQCCVPDNSYPVQLVLPSPPPEHTSSDSFNIDSVDMSLGTNAAASRVITLDLIPPLHQKAALDHLKFKKVQRQQNSSLTHSPSPSASLWNAGPSVGEVPPAQSRDATLSSRYFSATPAPSGTILVPGSSPPHHDLPYRSNQVTYQFDSFGNATPTYNSASPRIQSSSSYGLDPLAAPSGFTTDSGVAHASFTRPWGANGRKISEMEDVSESGPPRKRVNLGLSSPGKDPIDFLSTPESPDIQRPGQRRRPPGAALSSASSDESLPDIKDVLNGPSKPRIVRGHRATPEQPSSSGPSQSETEDPRFTRFKLTQVEHRTERIRAAWIEAAGDVPKASNLLNDPSWKPIDPTPTPHVTNTHVETGRVKEIDDATKAQRQAVREKGKRSMIYQNRTTLDNKRPGGVRPTTPPPRTPPPKRIASPLTVSPDVAQPRARRLKRKVVDSDSEPEFVDSEEERGSQDRGSSDTAHEARALDYFNTSSAETLQELTGCTLEQANKIIELRPFSSTDDLNTKLAQGKKKAGPAGISSRIFEDSATLLEGYGRVDDILVKCERIGSQLKAEISTWTTHSGKGKQRAGTSSSRASSATGDEEGVLSLSQQEVSDGAKPKYYINTQPSFLSEVVQLKGYQMIGLNWLSLLYNKGLSCILADEMGLGKTIQVISFFAHLKQQGRKGPHLVVVPSSTLENWCREFDRFAPEIQVQTYYAGKNDRFRLRESLNSTIGAKVEGGWEVLITTYTLAAGDAVDCKFFRRIEWDTCVFDEGHVLKNFQSQRYQQLLRYKSNWRLLLTGTPLQNNLQELVSLMNFILPTHFAQSLDSLRAVFKTKGDSKVTLLAQERVSRAKKMMTPFVLRRRKDQVLQDLPKKSERIEWCEMTPLQRTIYNDALRRSRKTIFDAETTSAETSEAPVANGRTKQPKKKTRTNARTKDKIYLENSSNVLMDLRKAASHPMLFRRRFTNDILTAVTKLLLKEPDFRKRGAIFEYVKEDMEAMTDAELQVFLGSYKSTRKYLQEQECYMQAGKIKVLLQLLQRYQNEGRRMLIFSQFTQILDIIQKVLELKDVKFLVLTGSTPVDVRQTLVDEFNEDESIPVFLLSTKAGGMGINLTAASVVIMFDQDFNPHNDRQAQDRAYRIGQKRDVDVVKLITKGSIEEDMLQLGQTKLALDEAVAGEAGEEAESRVETEIKMSLLNVVRKKLEENADEKEQTGESDTVAEVESREKVEEDSS</sequence>
<dbReference type="Gene3D" id="3.40.50.10810">
    <property type="entry name" value="Tandem AAA-ATPase domain"/>
    <property type="match status" value="1"/>
</dbReference>
<evidence type="ECO:0000256" key="3">
    <source>
        <dbReference type="ARBA" id="ARBA00012551"/>
    </source>
</evidence>
<feature type="compositionally biased region" description="Low complexity" evidence="11">
    <location>
        <begin position="622"/>
        <end position="634"/>
    </location>
</feature>
<feature type="domain" description="Helicase C-terminal" evidence="13">
    <location>
        <begin position="1070"/>
        <end position="1237"/>
    </location>
</feature>
<dbReference type="InterPro" id="IPR038718">
    <property type="entry name" value="SNF2-like_sf"/>
</dbReference>
<dbReference type="SMART" id="SM00487">
    <property type="entry name" value="DEXDc"/>
    <property type="match status" value="1"/>
</dbReference>
<dbReference type="Pfam" id="PF00176">
    <property type="entry name" value="SNF2-rel_dom"/>
    <property type="match status" value="1"/>
</dbReference>
<keyword evidence="9" id="KW-0238">DNA-binding</keyword>
<dbReference type="GO" id="GO:0140658">
    <property type="term" value="F:ATP-dependent chromatin remodeler activity"/>
    <property type="evidence" value="ECO:0007669"/>
    <property type="project" value="UniProtKB-ARBA"/>
</dbReference>
<dbReference type="GO" id="GO:0003677">
    <property type="term" value="F:DNA binding"/>
    <property type="evidence" value="ECO:0007669"/>
    <property type="project" value="UniProtKB-KW"/>
</dbReference>
<dbReference type="STRING" id="5627.A0A1C7LSD4"/>
<feature type="compositionally biased region" description="Basic residues" evidence="11">
    <location>
        <begin position="960"/>
        <end position="969"/>
    </location>
</feature>
<evidence type="ECO:0000256" key="9">
    <source>
        <dbReference type="ARBA" id="ARBA00023125"/>
    </source>
</evidence>
<keyword evidence="6 14" id="KW-0347">Helicase</keyword>
<evidence type="ECO:0000256" key="5">
    <source>
        <dbReference type="ARBA" id="ARBA00022801"/>
    </source>
</evidence>
<feature type="compositionally biased region" description="Low complexity" evidence="11">
    <location>
        <begin position="124"/>
        <end position="136"/>
    </location>
</feature>
<evidence type="ECO:0000256" key="2">
    <source>
        <dbReference type="ARBA" id="ARBA00007025"/>
    </source>
</evidence>
<dbReference type="Proteomes" id="UP000092993">
    <property type="component" value="Unassembled WGS sequence"/>
</dbReference>
<dbReference type="PANTHER" id="PTHR10799">
    <property type="entry name" value="SNF2/RAD54 HELICASE FAMILY"/>
    <property type="match status" value="1"/>
</dbReference>
<feature type="region of interest" description="Disordered" evidence="11">
    <location>
        <begin position="616"/>
        <end position="647"/>
    </location>
</feature>
<dbReference type="AlphaFoldDB" id="A0A1C7LSD4"/>
<feature type="compositionally biased region" description="Acidic residues" evidence="11">
    <location>
        <begin position="490"/>
        <end position="501"/>
    </location>
</feature>
<evidence type="ECO:0000256" key="10">
    <source>
        <dbReference type="ARBA" id="ARBA00023242"/>
    </source>
</evidence>
<evidence type="ECO:0000256" key="8">
    <source>
        <dbReference type="ARBA" id="ARBA00022853"/>
    </source>
</evidence>
<dbReference type="OrthoDB" id="5857104at2759"/>
<feature type="domain" description="Helicase ATP-binding" evidence="12">
    <location>
        <begin position="683"/>
        <end position="856"/>
    </location>
</feature>
<dbReference type="GO" id="GO:0016787">
    <property type="term" value="F:hydrolase activity"/>
    <property type="evidence" value="ECO:0007669"/>
    <property type="project" value="UniProtKB-KW"/>
</dbReference>
<dbReference type="InterPro" id="IPR049730">
    <property type="entry name" value="SNF2/RAD54-like_C"/>
</dbReference>
<comment type="similarity">
    <text evidence="2">Belongs to the SNF2/RAD54 helicase family.</text>
</comment>
<dbReference type="InterPro" id="IPR001650">
    <property type="entry name" value="Helicase_C-like"/>
</dbReference>
<gene>
    <name evidence="14" type="primary">fft2</name>
    <name evidence="14" type="ORF">A0H81_12847</name>
</gene>
<reference evidence="14 15" key="1">
    <citation type="submission" date="2016-03" db="EMBL/GenBank/DDBJ databases">
        <title>Whole genome sequencing of Grifola frondosa 9006-11.</title>
        <authorList>
            <person name="Min B."/>
            <person name="Park H."/>
            <person name="Kim J.-G."/>
            <person name="Cho H."/>
            <person name="Oh Y.-L."/>
            <person name="Kong W.-S."/>
            <person name="Choi I.-G."/>
        </authorList>
    </citation>
    <scope>NUCLEOTIDE SEQUENCE [LARGE SCALE GENOMIC DNA]</scope>
    <source>
        <strain evidence="14 15">9006-11</strain>
    </source>
</reference>
<dbReference type="CDD" id="cd18793">
    <property type="entry name" value="SF2_C_SNF"/>
    <property type="match status" value="1"/>
</dbReference>
<keyword evidence="5" id="KW-0378">Hydrolase</keyword>
<dbReference type="GO" id="GO:0005634">
    <property type="term" value="C:nucleus"/>
    <property type="evidence" value="ECO:0007669"/>
    <property type="project" value="UniProtKB-SubCell"/>
</dbReference>
<dbReference type="InterPro" id="IPR027417">
    <property type="entry name" value="P-loop_NTPase"/>
</dbReference>
<dbReference type="PROSITE" id="PS51192">
    <property type="entry name" value="HELICASE_ATP_BIND_1"/>
    <property type="match status" value="1"/>
</dbReference>
<comment type="caution">
    <text evidence="14">The sequence shown here is derived from an EMBL/GenBank/DDBJ whole genome shotgun (WGS) entry which is preliminary data.</text>
</comment>
<keyword evidence="10" id="KW-0539">Nucleus</keyword>
<dbReference type="EC" id="3.6.4.12" evidence="3"/>
<feature type="compositionally biased region" description="Basic and acidic residues" evidence="11">
    <location>
        <begin position="408"/>
        <end position="428"/>
    </location>
</feature>
<protein>
    <recommendedName>
        <fullName evidence="3">DNA helicase</fullName>
        <ecNumber evidence="3">3.6.4.12</ecNumber>
    </recommendedName>
</protein>
<dbReference type="SMART" id="SM00490">
    <property type="entry name" value="HELICc"/>
    <property type="match status" value="1"/>
</dbReference>
<feature type="region of interest" description="Disordered" evidence="11">
    <location>
        <begin position="252"/>
        <end position="360"/>
    </location>
</feature>
<organism evidence="14 15">
    <name type="scientific">Grifola frondosa</name>
    <name type="common">Maitake</name>
    <name type="synonym">Polyporus frondosus</name>
    <dbReference type="NCBI Taxonomy" id="5627"/>
    <lineage>
        <taxon>Eukaryota</taxon>
        <taxon>Fungi</taxon>
        <taxon>Dikarya</taxon>
        <taxon>Basidiomycota</taxon>
        <taxon>Agaricomycotina</taxon>
        <taxon>Agaricomycetes</taxon>
        <taxon>Polyporales</taxon>
        <taxon>Grifolaceae</taxon>
        <taxon>Grifola</taxon>
    </lineage>
</organism>
<evidence type="ECO:0000256" key="7">
    <source>
        <dbReference type="ARBA" id="ARBA00022840"/>
    </source>
</evidence>
<evidence type="ECO:0000259" key="12">
    <source>
        <dbReference type="PROSITE" id="PS51192"/>
    </source>
</evidence>
<dbReference type="InterPro" id="IPR014001">
    <property type="entry name" value="Helicase_ATP-bd"/>
</dbReference>
<dbReference type="GO" id="GO:0005524">
    <property type="term" value="F:ATP binding"/>
    <property type="evidence" value="ECO:0007669"/>
    <property type="project" value="UniProtKB-KW"/>
</dbReference>
<comment type="subcellular location">
    <subcellularLocation>
        <location evidence="1">Nucleus</location>
    </subcellularLocation>
</comment>
<keyword evidence="4" id="KW-0547">Nucleotide-binding</keyword>
<keyword evidence="7" id="KW-0067">ATP-binding</keyword>
<feature type="compositionally biased region" description="Basic and acidic residues" evidence="11">
    <location>
        <begin position="1242"/>
        <end position="1251"/>
    </location>
</feature>
<feature type="compositionally biased region" description="Pro residues" evidence="11">
    <location>
        <begin position="453"/>
        <end position="463"/>
    </location>
</feature>
<dbReference type="SUPFAM" id="SSF52540">
    <property type="entry name" value="P-loop containing nucleoside triphosphate hydrolases"/>
    <property type="match status" value="2"/>
</dbReference>
<dbReference type="EMBL" id="LUGG01000025">
    <property type="protein sequence ID" value="OBZ67066.1"/>
    <property type="molecule type" value="Genomic_DNA"/>
</dbReference>
<dbReference type="FunFam" id="3.40.50.10810:FF:000014">
    <property type="entry name" value="SWI/SNF-related matrix-associated actin-dependent regulator of chromatin subfamily A containing DEAD/H box 1"/>
    <property type="match status" value="1"/>
</dbReference>
<evidence type="ECO:0000259" key="13">
    <source>
        <dbReference type="PROSITE" id="PS51194"/>
    </source>
</evidence>
<feature type="compositionally biased region" description="Low complexity" evidence="11">
    <location>
        <begin position="335"/>
        <end position="346"/>
    </location>
</feature>
<keyword evidence="15" id="KW-1185">Reference proteome</keyword>
<accession>A0A1C7LSD4</accession>
<name>A0A1C7LSD4_GRIFR</name>
<evidence type="ECO:0000256" key="4">
    <source>
        <dbReference type="ARBA" id="ARBA00022741"/>
    </source>
</evidence>
<dbReference type="Gene3D" id="3.40.50.300">
    <property type="entry name" value="P-loop containing nucleotide triphosphate hydrolases"/>
    <property type="match status" value="2"/>
</dbReference>
<dbReference type="GO" id="GO:0003678">
    <property type="term" value="F:DNA helicase activity"/>
    <property type="evidence" value="ECO:0007669"/>
    <property type="project" value="UniProtKB-EC"/>
</dbReference>
<evidence type="ECO:0000256" key="6">
    <source>
        <dbReference type="ARBA" id="ARBA00022806"/>
    </source>
</evidence>
<feature type="compositionally biased region" description="Basic and acidic residues" evidence="11">
    <location>
        <begin position="1260"/>
        <end position="1271"/>
    </location>
</feature>